<accession>A0A9Q8ZJX7</accession>
<evidence type="ECO:0000256" key="1">
    <source>
        <dbReference type="ARBA" id="ARBA00022801"/>
    </source>
</evidence>
<dbReference type="EMBL" id="CP089280">
    <property type="protein sequence ID" value="USP82048.1"/>
    <property type="molecule type" value="Genomic_DNA"/>
</dbReference>
<evidence type="ECO:0000313" key="2">
    <source>
        <dbReference type="EMBL" id="USP82048.1"/>
    </source>
</evidence>
<dbReference type="InterPro" id="IPR050300">
    <property type="entry name" value="GDXG_lipolytic_enzyme"/>
</dbReference>
<dbReference type="PANTHER" id="PTHR48081">
    <property type="entry name" value="AB HYDROLASE SUPERFAMILY PROTEIN C4A8.06C"/>
    <property type="match status" value="1"/>
</dbReference>
<sequence>MADQHVSRLRIASAALKAIGAALQRSVTSPFKGENGANTYYKDIVFAAMRANLGSLDVAHDRYLNGASTTANYIQYAKEHKFVPNSITLPNGTQAHWLGTSDAAKTLVYFHGGGYVLPCGPRHILWLDDMQKSLGPDVSILFLAYDVAPEAKYPTQLKQAVELLHYLVHTQARSPSDLILGGDSAGGNLILGVLAHLAHPHPDITPLSLPAKFHGALLISPWCSLTRTNTPTFITNAQRDILNAQVLSRWATAFLGSDSPFAGDFYSEPVLASSEWWEPIANLVEEVLIWIGDNEVLRDGIEAWAAKFSKGFGSKGGRVSIVNTPKAAHEEMILERVVGYHGDSGTGSQQVVEHWVKAKL</sequence>
<dbReference type="VEuPathDB" id="FungiDB:yc1106_09322"/>
<proteinExistence type="predicted"/>
<dbReference type="InterPro" id="IPR029058">
    <property type="entry name" value="AB_hydrolase_fold"/>
</dbReference>
<evidence type="ECO:0000313" key="3">
    <source>
        <dbReference type="Proteomes" id="UP001056012"/>
    </source>
</evidence>
<protein>
    <submittedName>
        <fullName evidence="2">Uncharacterized protein</fullName>
    </submittedName>
</protein>
<dbReference type="Gene3D" id="3.40.50.1820">
    <property type="entry name" value="alpha/beta hydrolase"/>
    <property type="match status" value="1"/>
</dbReference>
<organism evidence="2 3">
    <name type="scientific">Curvularia clavata</name>
    <dbReference type="NCBI Taxonomy" id="95742"/>
    <lineage>
        <taxon>Eukaryota</taxon>
        <taxon>Fungi</taxon>
        <taxon>Dikarya</taxon>
        <taxon>Ascomycota</taxon>
        <taxon>Pezizomycotina</taxon>
        <taxon>Dothideomycetes</taxon>
        <taxon>Pleosporomycetidae</taxon>
        <taxon>Pleosporales</taxon>
        <taxon>Pleosporineae</taxon>
        <taxon>Pleosporaceae</taxon>
        <taxon>Curvularia</taxon>
    </lineage>
</organism>
<dbReference type="AlphaFoldDB" id="A0A9Q8ZJX7"/>
<reference evidence="2" key="1">
    <citation type="submission" date="2021-12" db="EMBL/GenBank/DDBJ databases">
        <title>Curvularia clavata genome.</title>
        <authorList>
            <person name="Cao Y."/>
        </authorList>
    </citation>
    <scope>NUCLEOTIDE SEQUENCE</scope>
    <source>
        <strain evidence="2">Yc1106</strain>
    </source>
</reference>
<keyword evidence="3" id="KW-1185">Reference proteome</keyword>
<dbReference type="Proteomes" id="UP001056012">
    <property type="component" value="Chromosome 7"/>
</dbReference>
<dbReference type="InterPro" id="IPR019436">
    <property type="entry name" value="Say1-like"/>
</dbReference>
<name>A0A9Q8ZJX7_CURCL</name>
<dbReference type="PANTHER" id="PTHR48081:SF31">
    <property type="entry name" value="STERYL ACETYL HYDROLASE MUG81-RELATED"/>
    <property type="match status" value="1"/>
</dbReference>
<gene>
    <name evidence="2" type="ORF">yc1106_09322</name>
</gene>
<dbReference type="Pfam" id="PF10340">
    <property type="entry name" value="Say1_Mug180"/>
    <property type="match status" value="1"/>
</dbReference>
<dbReference type="OrthoDB" id="2152029at2759"/>
<dbReference type="SUPFAM" id="SSF53474">
    <property type="entry name" value="alpha/beta-Hydrolases"/>
    <property type="match status" value="1"/>
</dbReference>
<dbReference type="GO" id="GO:0016787">
    <property type="term" value="F:hydrolase activity"/>
    <property type="evidence" value="ECO:0007669"/>
    <property type="project" value="UniProtKB-KW"/>
</dbReference>
<keyword evidence="1" id="KW-0378">Hydrolase</keyword>